<comment type="subcellular location">
    <subcellularLocation>
        <location evidence="8">Host nucleus inner membrane</location>
        <topology evidence="8">Single-pass membrane protein</topology>
    </subcellularLocation>
</comment>
<dbReference type="HAMAP" id="MF_04024">
    <property type="entry name" value="HSV_NEC2"/>
    <property type="match status" value="1"/>
</dbReference>
<keyword evidence="2" id="KW-1048">Host nucleus</keyword>
<gene>
    <name evidence="10" type="primary">ORF67</name>
</gene>
<keyword evidence="7 9" id="KW-0472">Membrane</keyword>
<keyword evidence="1" id="KW-0597">Phosphoprotein</keyword>
<evidence type="ECO:0000256" key="1">
    <source>
        <dbReference type="ARBA" id="ARBA00022553"/>
    </source>
</evidence>
<feature type="transmembrane region" description="Helical" evidence="9">
    <location>
        <begin position="281"/>
        <end position="301"/>
    </location>
</feature>
<proteinExistence type="inferred from homology"/>
<evidence type="ECO:0000256" key="9">
    <source>
        <dbReference type="SAM" id="Phobius"/>
    </source>
</evidence>
<reference evidence="10" key="1">
    <citation type="submission" date="2019-10" db="EMBL/GenBank/DDBJ databases">
        <title>Otarine herpesvirus 4 in Northern fur seal genital swab.</title>
        <authorList>
            <person name="Deming A.C."/>
            <person name="Wellehan J.F.X."/>
            <person name="Gulland F.M.D."/>
        </authorList>
    </citation>
    <scope>NUCLEOTIDE SEQUENCE</scope>
    <source>
        <strain evidence="10">Cu11-001</strain>
    </source>
</reference>
<evidence type="ECO:0000313" key="10">
    <source>
        <dbReference type="EMBL" id="QRE02548.1"/>
    </source>
</evidence>
<evidence type="ECO:0000256" key="4">
    <source>
        <dbReference type="ARBA" id="ARBA00022870"/>
    </source>
</evidence>
<protein>
    <submittedName>
        <fullName evidence="10">Egress of capsids from nucleus</fullName>
    </submittedName>
</protein>
<dbReference type="InterPro" id="IPR007626">
    <property type="entry name" value="Herpesvirus_viron_egress-type"/>
</dbReference>
<name>A0A889IYD5_9GAMA</name>
<organism evidence="10">
    <name type="scientific">Otarine gammaherpesvirus 4</name>
    <dbReference type="NCBI Taxonomy" id="2801541"/>
    <lineage>
        <taxon>Viruses</taxon>
        <taxon>Duplodnaviria</taxon>
        <taxon>Heunggongvirae</taxon>
        <taxon>Peploviricota</taxon>
        <taxon>Herviviricetes</taxon>
        <taxon>Herpesvirales</taxon>
        <taxon>Orthoherpesviridae</taxon>
        <taxon>Gammaherpesvirinae</taxon>
    </lineage>
</organism>
<dbReference type="Pfam" id="PF04541">
    <property type="entry name" value="Herpes_U34"/>
    <property type="match status" value="1"/>
</dbReference>
<accession>A0A889IYD5</accession>
<keyword evidence="3 9" id="KW-0812">Transmembrane</keyword>
<sequence length="304" mass="33508">MVGAQTLVNELCYIVRAFLGQSGVAIDFEQGPLGPHVFTKGDSQAICTVKLQHGQLYNIEFVYRFWAHRLSTYHYPFFPCFIINNNGLATTLKCFLSEPRDVHACFGMFLPMALDVNLTKNASILLRQDDFIKFKTPLVFTKDLSILNSMVVCRAHLSDNRHALQFLVVRPRSQHRVSSLLDAIANAAGVAGYLMRSPCNTPPHIGKHGLVESSRGSQIMGDNKHALQSSNVLANGVQYNWATNSQLVMPGVVGMFYTIPKLIKTVAVQAMKQTRWVMSTTGPIVALALVVTAVGVAAGWINMI</sequence>
<keyword evidence="6 9" id="KW-1133">Transmembrane helix</keyword>
<keyword evidence="4" id="KW-1043">Host membrane</keyword>
<evidence type="ECO:0000256" key="8">
    <source>
        <dbReference type="ARBA" id="ARBA00043948"/>
    </source>
</evidence>
<dbReference type="EMBL" id="MN545487">
    <property type="protein sequence ID" value="QRE02548.1"/>
    <property type="molecule type" value="Genomic_DNA"/>
</dbReference>
<evidence type="ECO:0000256" key="6">
    <source>
        <dbReference type="ARBA" id="ARBA00022989"/>
    </source>
</evidence>
<evidence type="ECO:0000256" key="7">
    <source>
        <dbReference type="ARBA" id="ARBA00023136"/>
    </source>
</evidence>
<evidence type="ECO:0000256" key="5">
    <source>
        <dbReference type="ARBA" id="ARBA00022921"/>
    </source>
</evidence>
<dbReference type="GO" id="GO:0044201">
    <property type="term" value="C:host cell nuclear inner membrane"/>
    <property type="evidence" value="ECO:0007669"/>
    <property type="project" value="UniProtKB-SubCell"/>
</dbReference>
<evidence type="ECO:0000256" key="3">
    <source>
        <dbReference type="ARBA" id="ARBA00022692"/>
    </source>
</evidence>
<evidence type="ECO:0000256" key="2">
    <source>
        <dbReference type="ARBA" id="ARBA00022562"/>
    </source>
</evidence>
<keyword evidence="5" id="KW-0426">Late protein</keyword>